<evidence type="ECO:0000313" key="4">
    <source>
        <dbReference type="Proteomes" id="UP000030661"/>
    </source>
</evidence>
<evidence type="ECO:0000259" key="2">
    <source>
        <dbReference type="Pfam" id="PF13439"/>
    </source>
</evidence>
<dbReference type="InterPro" id="IPR028098">
    <property type="entry name" value="Glyco_trans_4-like_N"/>
</dbReference>
<keyword evidence="4" id="KW-1185">Reference proteome</keyword>
<dbReference type="HOGENOM" id="CLU_009583_0_4_0"/>
<dbReference type="PANTHER" id="PTHR12526:SF630">
    <property type="entry name" value="GLYCOSYLTRANSFERASE"/>
    <property type="match status" value="1"/>
</dbReference>
<dbReference type="STRING" id="1499967.U27_00032"/>
<sequence length="366" mass="41661">MNIVFVNSTKSWGGIKTWMLELGTFLAQRGHQVALVCRRKDALIEECEKRRLPCVPLHFGLDFSPATIAWFYHFFHTQQTEAVVTNVSKDLCTAGVAARLSGIVHINRLGIVRDLKNTLKDRLLYTLLVDRVFVPSQSLYDHFSRYEFLQSKLRWFHNALVPPPFSLPQNPVVKFAIVAKLTPRKQVDKILQVFHRLQDCSWELHIGGFGPEMEALQTLTRKLHLEQRVFFAGQVNPYEFLPDKDVGLLYSTDEGLSYALVEYMGMCCAVIASHVGGTPELVEHGVSGLLVDPYRLDDLEQAIRLLIQDSQQREILARNGYERGCSQFNQQTIFAQIEAEIRRTIAEKIPGDNSHKSADLQVLPEL</sequence>
<proteinExistence type="predicted"/>
<dbReference type="PANTHER" id="PTHR12526">
    <property type="entry name" value="GLYCOSYLTRANSFERASE"/>
    <property type="match status" value="1"/>
</dbReference>
<dbReference type="AlphaFoldDB" id="A0A081C6D6"/>
<dbReference type="eggNOG" id="COG0438">
    <property type="taxonomic scope" value="Bacteria"/>
</dbReference>
<evidence type="ECO:0000313" key="3">
    <source>
        <dbReference type="EMBL" id="GAK60141.1"/>
    </source>
</evidence>
<dbReference type="Proteomes" id="UP000030661">
    <property type="component" value="Unassembled WGS sequence"/>
</dbReference>
<reference evidence="3" key="1">
    <citation type="journal article" date="2015" name="PeerJ">
        <title>First genomic representation of candidate bacterial phylum KSB3 points to enhanced environmental sensing as a trigger of wastewater bulking.</title>
        <authorList>
            <person name="Sekiguchi Y."/>
            <person name="Ohashi A."/>
            <person name="Parks D.H."/>
            <person name="Yamauchi T."/>
            <person name="Tyson G.W."/>
            <person name="Hugenholtz P."/>
        </authorList>
    </citation>
    <scope>NUCLEOTIDE SEQUENCE [LARGE SCALE GENOMIC DNA]</scope>
</reference>
<accession>A0A081C6D6</accession>
<dbReference type="Pfam" id="PF00534">
    <property type="entry name" value="Glycos_transf_1"/>
    <property type="match status" value="1"/>
</dbReference>
<feature type="domain" description="Glycosyl transferase family 1" evidence="1">
    <location>
        <begin position="175"/>
        <end position="323"/>
    </location>
</feature>
<dbReference type="InterPro" id="IPR001296">
    <property type="entry name" value="Glyco_trans_1"/>
</dbReference>
<dbReference type="SUPFAM" id="SSF53756">
    <property type="entry name" value="UDP-Glycosyltransferase/glycogen phosphorylase"/>
    <property type="match status" value="1"/>
</dbReference>
<dbReference type="Gene3D" id="3.40.50.2000">
    <property type="entry name" value="Glycogen Phosphorylase B"/>
    <property type="match status" value="2"/>
</dbReference>
<gene>
    <name evidence="3" type="ORF">U27_00032</name>
</gene>
<feature type="domain" description="Glycosyltransferase subfamily 4-like N-terminal" evidence="2">
    <location>
        <begin position="12"/>
        <end position="159"/>
    </location>
</feature>
<organism evidence="3">
    <name type="scientific">Vecturithrix granuli</name>
    <dbReference type="NCBI Taxonomy" id="1499967"/>
    <lineage>
        <taxon>Bacteria</taxon>
        <taxon>Candidatus Moduliflexota</taxon>
        <taxon>Candidatus Vecturitrichia</taxon>
        <taxon>Candidatus Vecturitrichales</taxon>
        <taxon>Candidatus Vecturitrichaceae</taxon>
        <taxon>Candidatus Vecturithrix</taxon>
    </lineage>
</organism>
<dbReference type="Pfam" id="PF13439">
    <property type="entry name" value="Glyco_transf_4"/>
    <property type="match status" value="1"/>
</dbReference>
<evidence type="ECO:0000259" key="1">
    <source>
        <dbReference type="Pfam" id="PF00534"/>
    </source>
</evidence>
<dbReference type="EMBL" id="DF820472">
    <property type="protein sequence ID" value="GAK60141.1"/>
    <property type="molecule type" value="Genomic_DNA"/>
</dbReference>
<keyword evidence="3" id="KW-0808">Transferase</keyword>
<name>A0A081C6D6_VECG1</name>
<dbReference type="CDD" id="cd03801">
    <property type="entry name" value="GT4_PimA-like"/>
    <property type="match status" value="1"/>
</dbReference>
<protein>
    <submittedName>
        <fullName evidence="3">Glycosyltransferase</fullName>
    </submittedName>
</protein>
<dbReference type="GO" id="GO:0016757">
    <property type="term" value="F:glycosyltransferase activity"/>
    <property type="evidence" value="ECO:0007669"/>
    <property type="project" value="InterPro"/>
</dbReference>